<accession>A0ABX0SIC3</accession>
<dbReference type="InterPro" id="IPR032710">
    <property type="entry name" value="NTF2-like_dom_sf"/>
</dbReference>
<dbReference type="SUPFAM" id="SSF54427">
    <property type="entry name" value="NTF2-like"/>
    <property type="match status" value="1"/>
</dbReference>
<evidence type="ECO:0000259" key="1">
    <source>
        <dbReference type="Pfam" id="PF12680"/>
    </source>
</evidence>
<proteinExistence type="predicted"/>
<feature type="domain" description="SnoaL-like" evidence="1">
    <location>
        <begin position="21"/>
        <end position="116"/>
    </location>
</feature>
<organism evidence="2 3">
    <name type="scientific">Brooklawnia cerclae</name>
    <dbReference type="NCBI Taxonomy" id="349934"/>
    <lineage>
        <taxon>Bacteria</taxon>
        <taxon>Bacillati</taxon>
        <taxon>Actinomycetota</taxon>
        <taxon>Actinomycetes</taxon>
        <taxon>Propionibacteriales</taxon>
        <taxon>Propionibacteriaceae</taxon>
        <taxon>Brooklawnia</taxon>
    </lineage>
</organism>
<dbReference type="Gene3D" id="3.10.450.50">
    <property type="match status" value="1"/>
</dbReference>
<evidence type="ECO:0000313" key="3">
    <source>
        <dbReference type="Proteomes" id="UP000749311"/>
    </source>
</evidence>
<dbReference type="Pfam" id="PF12680">
    <property type="entry name" value="SnoaL_2"/>
    <property type="match status" value="1"/>
</dbReference>
<sequence length="132" mass="14551">MTDEPSPAHVPGPCRAVEALQEFFAAENARDWDAYAGFLAPDVEWSVISPGIVTVVRGIEDYLAAMKRAYLGSDGTFVVRQVSPDASGRIVSTVLEDDEGNRSLDVFEFRDGLIAREWEFLLGVDPFSQPTR</sequence>
<dbReference type="InterPro" id="IPR037401">
    <property type="entry name" value="SnoaL-like"/>
</dbReference>
<gene>
    <name evidence="2" type="ORF">FB473_002366</name>
</gene>
<dbReference type="Proteomes" id="UP000749311">
    <property type="component" value="Unassembled WGS sequence"/>
</dbReference>
<comment type="caution">
    <text evidence="2">The sequence shown here is derived from an EMBL/GenBank/DDBJ whole genome shotgun (WGS) entry which is preliminary data.</text>
</comment>
<evidence type="ECO:0000313" key="2">
    <source>
        <dbReference type="EMBL" id="NIH57721.1"/>
    </source>
</evidence>
<keyword evidence="3" id="KW-1185">Reference proteome</keyword>
<name>A0ABX0SIC3_9ACTN</name>
<reference evidence="2 3" key="1">
    <citation type="submission" date="2020-02" db="EMBL/GenBank/DDBJ databases">
        <title>Sequencing the genomes of 1000 actinobacteria strains.</title>
        <authorList>
            <person name="Klenk H.-P."/>
        </authorList>
    </citation>
    <scope>NUCLEOTIDE SEQUENCE [LARGE SCALE GENOMIC DNA]</scope>
    <source>
        <strain evidence="2 3">DSM 19609</strain>
    </source>
</reference>
<dbReference type="RefSeq" id="WP_167167900.1">
    <property type="nucleotide sequence ID" value="NZ_BAAAOO010000007.1"/>
</dbReference>
<protein>
    <submittedName>
        <fullName evidence="2">Ketosteroid isomerase-like protein</fullName>
    </submittedName>
</protein>
<dbReference type="EMBL" id="JAAMOZ010000001">
    <property type="protein sequence ID" value="NIH57721.1"/>
    <property type="molecule type" value="Genomic_DNA"/>
</dbReference>